<dbReference type="SUPFAM" id="SSF53850">
    <property type="entry name" value="Periplasmic binding protein-like II"/>
    <property type="match status" value="1"/>
</dbReference>
<dbReference type="SUPFAM" id="SSF47384">
    <property type="entry name" value="Homodimeric domain of signal transducing histidine kinase"/>
    <property type="match status" value="1"/>
</dbReference>
<comment type="caution">
    <text evidence="11">The sequence shown here is derived from an EMBL/GenBank/DDBJ whole genome shotgun (WGS) entry which is preliminary data.</text>
</comment>
<evidence type="ECO:0000256" key="6">
    <source>
        <dbReference type="ARBA" id="ARBA00022777"/>
    </source>
</evidence>
<dbReference type="InterPro" id="IPR050351">
    <property type="entry name" value="BphY/WalK/GraS-like"/>
</dbReference>
<dbReference type="Gene3D" id="3.40.190.10">
    <property type="entry name" value="Periplasmic binding protein-like II"/>
    <property type="match status" value="2"/>
</dbReference>
<dbReference type="SUPFAM" id="SSF55874">
    <property type="entry name" value="ATPase domain of HSP90 chaperone/DNA topoisomerase II/histidine kinase"/>
    <property type="match status" value="1"/>
</dbReference>
<accession>A0A0P8WLY8</accession>
<dbReference type="PANTHER" id="PTHR45453:SF1">
    <property type="entry name" value="PHOSPHATE REGULON SENSOR PROTEIN PHOR"/>
    <property type="match status" value="1"/>
</dbReference>
<evidence type="ECO:0000313" key="12">
    <source>
        <dbReference type="Proteomes" id="UP000050326"/>
    </source>
</evidence>
<evidence type="ECO:0000256" key="4">
    <source>
        <dbReference type="ARBA" id="ARBA00022553"/>
    </source>
</evidence>
<evidence type="ECO:0000313" key="11">
    <source>
        <dbReference type="EMBL" id="KPU43500.1"/>
    </source>
</evidence>
<comment type="catalytic activity">
    <reaction evidence="1">
        <text>ATP + protein L-histidine = ADP + protein N-phospho-L-histidine.</text>
        <dbReference type="EC" id="2.7.13.3"/>
    </reaction>
</comment>
<dbReference type="Gene3D" id="1.10.287.130">
    <property type="match status" value="1"/>
</dbReference>
<dbReference type="GO" id="GO:0016036">
    <property type="term" value="P:cellular response to phosphate starvation"/>
    <property type="evidence" value="ECO:0007669"/>
    <property type="project" value="TreeGrafter"/>
</dbReference>
<dbReference type="STRING" id="36849.OXPF_29410"/>
<dbReference type="Pfam" id="PF00512">
    <property type="entry name" value="HisKA"/>
    <property type="match status" value="1"/>
</dbReference>
<dbReference type="PROSITE" id="PS50109">
    <property type="entry name" value="HIS_KIN"/>
    <property type="match status" value="1"/>
</dbReference>
<keyword evidence="12" id="KW-1185">Reference proteome</keyword>
<evidence type="ECO:0000256" key="7">
    <source>
        <dbReference type="ARBA" id="ARBA00023012"/>
    </source>
</evidence>
<dbReference type="EC" id="2.7.13.3" evidence="3"/>
<evidence type="ECO:0000256" key="2">
    <source>
        <dbReference type="ARBA" id="ARBA00004370"/>
    </source>
</evidence>
<dbReference type="OrthoDB" id="9813151at2"/>
<dbReference type="InterPro" id="IPR036097">
    <property type="entry name" value="HisK_dim/P_sf"/>
</dbReference>
<comment type="subcellular location">
    <subcellularLocation>
        <location evidence="2">Membrane</location>
    </subcellularLocation>
</comment>
<protein>
    <recommendedName>
        <fullName evidence="3">histidine kinase</fullName>
        <ecNumber evidence="3">2.7.13.3</ecNumber>
    </recommendedName>
</protein>
<keyword evidence="7" id="KW-0902">Two-component regulatory system</keyword>
<dbReference type="Proteomes" id="UP000050326">
    <property type="component" value="Unassembled WGS sequence"/>
</dbReference>
<reference evidence="11 12" key="1">
    <citation type="submission" date="2015-09" db="EMBL/GenBank/DDBJ databases">
        <title>Genome sequence of Oxobacter pfennigii DSM 3222.</title>
        <authorList>
            <person name="Poehlein A."/>
            <person name="Bengelsdorf F.R."/>
            <person name="Schiel-Bengelsdorf B."/>
            <person name="Duerre P."/>
            <person name="Daniel R."/>
        </authorList>
    </citation>
    <scope>NUCLEOTIDE SEQUENCE [LARGE SCALE GENOMIC DNA]</scope>
    <source>
        <strain evidence="11 12">DSM 3222</strain>
    </source>
</reference>
<dbReference type="SMART" id="SM00387">
    <property type="entry name" value="HATPase_c"/>
    <property type="match status" value="1"/>
</dbReference>
<dbReference type="Pfam" id="PF00497">
    <property type="entry name" value="SBP_bac_3"/>
    <property type="match status" value="1"/>
</dbReference>
<proteinExistence type="predicted"/>
<dbReference type="InterPro" id="IPR001638">
    <property type="entry name" value="Solute-binding_3/MltF_N"/>
</dbReference>
<dbReference type="Pfam" id="PF02518">
    <property type="entry name" value="HATPase_c"/>
    <property type="match status" value="1"/>
</dbReference>
<evidence type="ECO:0000256" key="1">
    <source>
        <dbReference type="ARBA" id="ARBA00000085"/>
    </source>
</evidence>
<dbReference type="PANTHER" id="PTHR45453">
    <property type="entry name" value="PHOSPHATE REGULON SENSOR PROTEIN PHOR"/>
    <property type="match status" value="1"/>
</dbReference>
<dbReference type="SMART" id="SM00388">
    <property type="entry name" value="HisKA"/>
    <property type="match status" value="1"/>
</dbReference>
<evidence type="ECO:0000256" key="8">
    <source>
        <dbReference type="ARBA" id="ARBA00023136"/>
    </source>
</evidence>
<dbReference type="InterPro" id="IPR003594">
    <property type="entry name" value="HATPase_dom"/>
</dbReference>
<dbReference type="InterPro" id="IPR004358">
    <property type="entry name" value="Sig_transdc_His_kin-like_C"/>
</dbReference>
<feature type="domain" description="Histidine kinase" evidence="10">
    <location>
        <begin position="333"/>
        <end position="546"/>
    </location>
</feature>
<dbReference type="PRINTS" id="PR00344">
    <property type="entry name" value="BCTRLSENSOR"/>
</dbReference>
<dbReference type="RefSeq" id="WP_054875937.1">
    <property type="nucleotide sequence ID" value="NZ_LKET01000039.1"/>
</dbReference>
<keyword evidence="9" id="KW-0812">Transmembrane</keyword>
<dbReference type="SMART" id="SM00062">
    <property type="entry name" value="PBPb"/>
    <property type="match status" value="1"/>
</dbReference>
<feature type="transmembrane region" description="Helical" evidence="9">
    <location>
        <begin position="288"/>
        <end position="308"/>
    </location>
</feature>
<dbReference type="CDD" id="cd00082">
    <property type="entry name" value="HisKA"/>
    <property type="match status" value="1"/>
</dbReference>
<dbReference type="GO" id="GO:0004721">
    <property type="term" value="F:phosphoprotein phosphatase activity"/>
    <property type="evidence" value="ECO:0007669"/>
    <property type="project" value="TreeGrafter"/>
</dbReference>
<dbReference type="GO" id="GO:0005886">
    <property type="term" value="C:plasma membrane"/>
    <property type="evidence" value="ECO:0007669"/>
    <property type="project" value="TreeGrafter"/>
</dbReference>
<name>A0A0P8WLY8_9CLOT</name>
<keyword evidence="9" id="KW-1133">Transmembrane helix</keyword>
<evidence type="ECO:0000259" key="10">
    <source>
        <dbReference type="PROSITE" id="PS50109"/>
    </source>
</evidence>
<keyword evidence="8 9" id="KW-0472">Membrane</keyword>
<dbReference type="CDD" id="cd01007">
    <property type="entry name" value="PBP2_BvgS_HisK_like"/>
    <property type="match status" value="1"/>
</dbReference>
<gene>
    <name evidence="11" type="primary">yycG_7</name>
    <name evidence="11" type="ORF">OXPF_29410</name>
</gene>
<dbReference type="EMBL" id="LKET01000039">
    <property type="protein sequence ID" value="KPU43500.1"/>
    <property type="molecule type" value="Genomic_DNA"/>
</dbReference>
<evidence type="ECO:0000256" key="5">
    <source>
        <dbReference type="ARBA" id="ARBA00022679"/>
    </source>
</evidence>
<keyword evidence="5 11" id="KW-0808">Transferase</keyword>
<dbReference type="GO" id="GO:0000155">
    <property type="term" value="F:phosphorelay sensor kinase activity"/>
    <property type="evidence" value="ECO:0007669"/>
    <property type="project" value="InterPro"/>
</dbReference>
<dbReference type="FunFam" id="3.30.565.10:FF:000006">
    <property type="entry name" value="Sensor histidine kinase WalK"/>
    <property type="match status" value="1"/>
</dbReference>
<keyword evidence="4" id="KW-0597">Phosphoprotein</keyword>
<sequence length="546" mass="62738">MKKLLFSILIISIMMTGLDTSRAKKAVDMDIKSDRIELRHDIFTSEELQWIEAHKDIKFYVGVAQDYIPIEYIDENNNPRGMGIELLKKANQMTGLHFSLYENSSNETWEEILQSTEKARVDLLSTVSFTKGRSEYLTFSIPYIEMTQVILGAKDMTQLVKDFSQIKDNTFAVPKGYWFLDIILNEIPGAKIIDVTNMEEALEYVSDGKADFTICEIPVFTYYTEQGLFHDIKIVGELKGKNRIYIGAAKGREELITIINKVIQNMDYDEIFEKAMVIPRNNSATKKLIILVGILTVLLLVVIYYLCITFRKLIKSKKEAEEANRDKTQLMANISHDLRTPMTVIIGYAQALIDGEVKKEEDKEKYIKRVYEKIKHVSAMVDDFFMVARLEEGNLVLNREPVQIGAFIKQIVEDSELKFKAKAIVPVLRMDNRADIIKNIDKIKFCRAIENILENAIKYSAEGGKIEIILCPAEDEKVEISIRDYGEGIPREDIPHIFDRYYKGKNARKDSIGLGLYIAKEIINKHDGRLWATSEVQRGSIFYIRI</sequence>
<evidence type="ECO:0000256" key="9">
    <source>
        <dbReference type="SAM" id="Phobius"/>
    </source>
</evidence>
<dbReference type="FunFam" id="1.10.287.130:FF:000001">
    <property type="entry name" value="Two-component sensor histidine kinase"/>
    <property type="match status" value="1"/>
</dbReference>
<dbReference type="CDD" id="cd00075">
    <property type="entry name" value="HATPase"/>
    <property type="match status" value="1"/>
</dbReference>
<keyword evidence="6 11" id="KW-0418">Kinase</keyword>
<organism evidence="11 12">
    <name type="scientific">Oxobacter pfennigii</name>
    <dbReference type="NCBI Taxonomy" id="36849"/>
    <lineage>
        <taxon>Bacteria</taxon>
        <taxon>Bacillati</taxon>
        <taxon>Bacillota</taxon>
        <taxon>Clostridia</taxon>
        <taxon>Eubacteriales</taxon>
        <taxon>Clostridiaceae</taxon>
        <taxon>Oxobacter</taxon>
    </lineage>
</organism>
<dbReference type="InterPro" id="IPR005467">
    <property type="entry name" value="His_kinase_dom"/>
</dbReference>
<evidence type="ECO:0000256" key="3">
    <source>
        <dbReference type="ARBA" id="ARBA00012438"/>
    </source>
</evidence>
<dbReference type="Gene3D" id="3.30.565.10">
    <property type="entry name" value="Histidine kinase-like ATPase, C-terminal domain"/>
    <property type="match status" value="1"/>
</dbReference>
<dbReference type="InterPro" id="IPR036890">
    <property type="entry name" value="HATPase_C_sf"/>
</dbReference>
<dbReference type="AlphaFoldDB" id="A0A0P8WLY8"/>
<dbReference type="InterPro" id="IPR003661">
    <property type="entry name" value="HisK_dim/P_dom"/>
</dbReference>